<dbReference type="Pfam" id="PF22694">
    <property type="entry name" value="CtpB_N-like"/>
    <property type="match status" value="1"/>
</dbReference>
<dbReference type="SUPFAM" id="SSF50156">
    <property type="entry name" value="PDZ domain-like"/>
    <property type="match status" value="1"/>
</dbReference>
<dbReference type="InterPro" id="IPR005151">
    <property type="entry name" value="Tail-specific_protease"/>
</dbReference>
<dbReference type="PROSITE" id="PS50106">
    <property type="entry name" value="PDZ"/>
    <property type="match status" value="1"/>
</dbReference>
<keyword evidence="3 5" id="KW-0378">Hydrolase</keyword>
<dbReference type="GO" id="GO:0007165">
    <property type="term" value="P:signal transduction"/>
    <property type="evidence" value="ECO:0007669"/>
    <property type="project" value="TreeGrafter"/>
</dbReference>
<dbReference type="PANTHER" id="PTHR32060">
    <property type="entry name" value="TAIL-SPECIFIC PROTEASE"/>
    <property type="match status" value="1"/>
</dbReference>
<feature type="compositionally biased region" description="Basic and acidic residues" evidence="6">
    <location>
        <begin position="373"/>
        <end position="383"/>
    </location>
</feature>
<dbReference type="SUPFAM" id="SSF52096">
    <property type="entry name" value="ClpP/crotonase"/>
    <property type="match status" value="1"/>
</dbReference>
<dbReference type="Gene3D" id="2.30.42.10">
    <property type="match status" value="1"/>
</dbReference>
<organism evidence="9 10">
    <name type="scientific">Emcibacter nanhaiensis</name>
    <dbReference type="NCBI Taxonomy" id="1505037"/>
    <lineage>
        <taxon>Bacteria</taxon>
        <taxon>Pseudomonadati</taxon>
        <taxon>Pseudomonadota</taxon>
        <taxon>Alphaproteobacteria</taxon>
        <taxon>Emcibacterales</taxon>
        <taxon>Emcibacteraceae</taxon>
        <taxon>Emcibacter</taxon>
    </lineage>
</organism>
<feature type="domain" description="PDZ" evidence="8">
    <location>
        <begin position="83"/>
        <end position="151"/>
    </location>
</feature>
<evidence type="ECO:0000313" key="9">
    <source>
        <dbReference type="EMBL" id="TPD61636.1"/>
    </source>
</evidence>
<dbReference type="PANTHER" id="PTHR32060:SF30">
    <property type="entry name" value="CARBOXY-TERMINAL PROCESSING PROTEASE CTPA"/>
    <property type="match status" value="1"/>
</dbReference>
<protein>
    <submittedName>
        <fullName evidence="9">S41 family peptidase</fullName>
    </submittedName>
</protein>
<evidence type="ECO:0000256" key="5">
    <source>
        <dbReference type="RuleBase" id="RU004404"/>
    </source>
</evidence>
<dbReference type="EMBL" id="VFIY01000005">
    <property type="protein sequence ID" value="TPD61636.1"/>
    <property type="molecule type" value="Genomic_DNA"/>
</dbReference>
<proteinExistence type="inferred from homology"/>
<dbReference type="CDD" id="cd07560">
    <property type="entry name" value="Peptidase_S41_CPP"/>
    <property type="match status" value="1"/>
</dbReference>
<evidence type="ECO:0000259" key="8">
    <source>
        <dbReference type="PROSITE" id="PS50106"/>
    </source>
</evidence>
<dbReference type="SMART" id="SM00228">
    <property type="entry name" value="PDZ"/>
    <property type="match status" value="1"/>
</dbReference>
<dbReference type="CDD" id="cd06782">
    <property type="entry name" value="cpPDZ_CPP-like"/>
    <property type="match status" value="1"/>
</dbReference>
<evidence type="ECO:0000313" key="10">
    <source>
        <dbReference type="Proteomes" id="UP000319148"/>
    </source>
</evidence>
<evidence type="ECO:0000256" key="3">
    <source>
        <dbReference type="ARBA" id="ARBA00022801"/>
    </source>
</evidence>
<feature type="chain" id="PRO_5021490281" evidence="7">
    <location>
        <begin position="21"/>
        <end position="450"/>
    </location>
</feature>
<evidence type="ECO:0000256" key="4">
    <source>
        <dbReference type="ARBA" id="ARBA00022825"/>
    </source>
</evidence>
<feature type="signal peptide" evidence="7">
    <location>
        <begin position="1"/>
        <end position="20"/>
    </location>
</feature>
<gene>
    <name evidence="9" type="ORF">FIV46_05350</name>
</gene>
<evidence type="ECO:0000256" key="2">
    <source>
        <dbReference type="ARBA" id="ARBA00022670"/>
    </source>
</evidence>
<keyword evidence="7" id="KW-0732">Signal</keyword>
<dbReference type="GO" id="GO:0006508">
    <property type="term" value="P:proteolysis"/>
    <property type="evidence" value="ECO:0007669"/>
    <property type="project" value="UniProtKB-KW"/>
</dbReference>
<dbReference type="Pfam" id="PF13180">
    <property type="entry name" value="PDZ_2"/>
    <property type="match status" value="1"/>
</dbReference>
<dbReference type="GO" id="GO:0008236">
    <property type="term" value="F:serine-type peptidase activity"/>
    <property type="evidence" value="ECO:0007669"/>
    <property type="project" value="UniProtKB-KW"/>
</dbReference>
<dbReference type="InterPro" id="IPR029045">
    <property type="entry name" value="ClpP/crotonase-like_dom_sf"/>
</dbReference>
<dbReference type="Gene3D" id="3.30.750.44">
    <property type="match status" value="1"/>
</dbReference>
<accession>A0A501PPB3</accession>
<reference evidence="10" key="1">
    <citation type="submission" date="2019-06" db="EMBL/GenBank/DDBJ databases">
        <title>The complete genome of Emcibacter congregatus ZYLT.</title>
        <authorList>
            <person name="Zhao Z."/>
        </authorList>
    </citation>
    <scope>NUCLEOTIDE SEQUENCE [LARGE SCALE GENOMIC DNA]</scope>
    <source>
        <strain evidence="10">MCCC 1A06723</strain>
    </source>
</reference>
<dbReference type="AlphaFoldDB" id="A0A501PPB3"/>
<dbReference type="InterPro" id="IPR036034">
    <property type="entry name" value="PDZ_sf"/>
</dbReference>
<keyword evidence="4 5" id="KW-0720">Serine protease</keyword>
<dbReference type="GO" id="GO:0004175">
    <property type="term" value="F:endopeptidase activity"/>
    <property type="evidence" value="ECO:0007669"/>
    <property type="project" value="TreeGrafter"/>
</dbReference>
<evidence type="ECO:0000256" key="6">
    <source>
        <dbReference type="SAM" id="MobiDB-lite"/>
    </source>
</evidence>
<dbReference type="SMART" id="SM00245">
    <property type="entry name" value="TSPc"/>
    <property type="match status" value="1"/>
</dbReference>
<evidence type="ECO:0000256" key="1">
    <source>
        <dbReference type="ARBA" id="ARBA00009179"/>
    </source>
</evidence>
<comment type="similarity">
    <text evidence="1 5">Belongs to the peptidase S41A family.</text>
</comment>
<feature type="region of interest" description="Disordered" evidence="6">
    <location>
        <begin position="373"/>
        <end position="431"/>
    </location>
</feature>
<dbReference type="InterPro" id="IPR001478">
    <property type="entry name" value="PDZ"/>
</dbReference>
<dbReference type="FunFam" id="2.30.42.10:FF:000063">
    <property type="entry name" value="Peptidase, S41 family"/>
    <property type="match status" value="1"/>
</dbReference>
<dbReference type="GO" id="GO:0030288">
    <property type="term" value="C:outer membrane-bounded periplasmic space"/>
    <property type="evidence" value="ECO:0007669"/>
    <property type="project" value="TreeGrafter"/>
</dbReference>
<name>A0A501PPB3_9PROT</name>
<keyword evidence="10" id="KW-1185">Reference proteome</keyword>
<dbReference type="InterPro" id="IPR055210">
    <property type="entry name" value="CtpA/B_N"/>
</dbReference>
<comment type="caution">
    <text evidence="9">The sequence shown here is derived from an EMBL/GenBank/DDBJ whole genome shotgun (WGS) entry which is preliminary data.</text>
</comment>
<dbReference type="OrthoDB" id="9812068at2"/>
<dbReference type="InterPro" id="IPR004447">
    <property type="entry name" value="Peptidase_S41A"/>
</dbReference>
<dbReference type="FunFam" id="3.90.226.10:FF:000029">
    <property type="entry name" value="Peptidase, S41 family"/>
    <property type="match status" value="1"/>
</dbReference>
<dbReference type="RefSeq" id="WP_139939157.1">
    <property type="nucleotide sequence ID" value="NZ_JBHSYP010000003.1"/>
</dbReference>
<keyword evidence="2 5" id="KW-0645">Protease</keyword>
<dbReference type="Pfam" id="PF03572">
    <property type="entry name" value="Peptidase_S41"/>
    <property type="match status" value="1"/>
</dbReference>
<dbReference type="Gene3D" id="3.90.226.10">
    <property type="entry name" value="2-enoyl-CoA Hydratase, Chain A, domain 1"/>
    <property type="match status" value="1"/>
</dbReference>
<evidence type="ECO:0000256" key="7">
    <source>
        <dbReference type="SAM" id="SignalP"/>
    </source>
</evidence>
<feature type="compositionally biased region" description="Acidic residues" evidence="6">
    <location>
        <begin position="387"/>
        <end position="424"/>
    </location>
</feature>
<sequence length="450" mass="48939">MKKFAATAVIALSIFGAGMAVNDVSYSANSDTYKQLNLFGDVFERIRSQYVKEVKDEELIEAAINGMLASLDPHSSYLNPKNFEDMQVQTRGEYGGLGLEVTQESGVVKVVSPIDDTPAERAGIKAGDYITHLDGEQVMGLTLNEAVEKMRGEVGEPIVLTVVRKGEKAPLEISITRDVIKIKSVRYRVEDEIGYVRITSFTENTEENLKEALSAIKEELGDNMQGVVLDLRNNPGGLLDQAIAVSDAFLDRGEVVSTRTRNDRSVQRYNARKGDLIGGKSLVVLINGGSASASEIVAGALQDHQRGVVVGTQSFGKGSVQTVIPLGANGAMRLTTAYYFTPSGTSIQGDGITPDVVVEQLRLEDAEAINTRRRSEASLRGHLDNPNADDEEADDEEADVEQDSGDDQDQTSGDAGDEEEEEDLTTAQRDYQLNYAFNLIRGMAIARNYE</sequence>
<dbReference type="NCBIfam" id="TIGR00225">
    <property type="entry name" value="prc"/>
    <property type="match status" value="1"/>
</dbReference>
<dbReference type="Proteomes" id="UP000319148">
    <property type="component" value="Unassembled WGS sequence"/>
</dbReference>